<dbReference type="InterPro" id="IPR000477">
    <property type="entry name" value="RT_dom"/>
</dbReference>
<dbReference type="SUPFAM" id="SSF56672">
    <property type="entry name" value="DNA/RNA polymerases"/>
    <property type="match status" value="1"/>
</dbReference>
<feature type="region of interest" description="Disordered" evidence="1">
    <location>
        <begin position="445"/>
        <end position="477"/>
    </location>
</feature>
<dbReference type="Pfam" id="PF03372">
    <property type="entry name" value="Exo_endo_phos"/>
    <property type="match status" value="1"/>
</dbReference>
<reference evidence="3 4" key="1">
    <citation type="journal article" date="2018" name="PLoS Genet.">
        <title>Population sequencing reveals clonal diversity and ancestral inbreeding in the grapevine cultivar Chardonnay.</title>
        <authorList>
            <person name="Roach M.J."/>
            <person name="Johnson D.L."/>
            <person name="Bohlmann J."/>
            <person name="van Vuuren H.J."/>
            <person name="Jones S.J."/>
            <person name="Pretorius I.S."/>
            <person name="Schmidt S.A."/>
            <person name="Borneman A.R."/>
        </authorList>
    </citation>
    <scope>NUCLEOTIDE SEQUENCE [LARGE SCALE GENOMIC DNA]</scope>
    <source>
        <strain evidence="4">cv. Chardonnay</strain>
        <tissue evidence="3">Leaf</tissue>
    </source>
</reference>
<name>A0A438CWJ5_VITVI</name>
<feature type="domain" description="Reverse transcriptase" evidence="2">
    <location>
        <begin position="1078"/>
        <end position="1326"/>
    </location>
</feature>
<dbReference type="EMBL" id="QGNW01001948">
    <property type="protein sequence ID" value="RVW27575.1"/>
    <property type="molecule type" value="Genomic_DNA"/>
</dbReference>
<feature type="region of interest" description="Disordered" evidence="1">
    <location>
        <begin position="369"/>
        <end position="412"/>
    </location>
</feature>
<evidence type="ECO:0000313" key="4">
    <source>
        <dbReference type="Proteomes" id="UP000288805"/>
    </source>
</evidence>
<evidence type="ECO:0000313" key="3">
    <source>
        <dbReference type="EMBL" id="RVW27575.1"/>
    </source>
</evidence>
<evidence type="ECO:0000259" key="2">
    <source>
        <dbReference type="PROSITE" id="PS50878"/>
    </source>
</evidence>
<dbReference type="InterPro" id="IPR005135">
    <property type="entry name" value="Endo/exonuclease/phosphatase"/>
</dbReference>
<accession>A0A438CWJ5</accession>
<feature type="compositionally biased region" description="Basic and acidic residues" evidence="1">
    <location>
        <begin position="373"/>
        <end position="406"/>
    </location>
</feature>
<dbReference type="Pfam" id="PF00078">
    <property type="entry name" value="RVT_1"/>
    <property type="match status" value="1"/>
</dbReference>
<sequence length="1652" mass="186167">MREEEGKRWFAVESKSFEISIEGLGGRLRGVIVERGRGYSRWVRFGELSLSCLLAGVEACCRDVELPRWSKGWKENGRFFRLECRENGAGRFIFCKVVTAETKSFSLVFPEGEGIHGGWFILAENLRSLGVVPFSDKKVEPQAEFGNSRKAESGRMSYASVVKKNECLKEETIWLQIGEGAVQGREEKLRRCLVGKFEEGPFLVSEVQVLELWARSTWQLRFGMQVHIFGGSLILFEFEDILEAERVLMRRSRRFRERLISLERWHYETGCLVKEEAYKESWVRVLGLPLHLWSHEVHIKIGDCCGGFVAMDEGSENSVQMQWARILVRSSGRRLPGSLQLVIGSMCYFIQLWWEVLPKFTMVVPRSCSEGSPESKVRGDDGGDPRASKGVEKDLGQEQTGREDVSSSRGKSGCLGEGLDCYLQKVVAGGDIFGGGGKRACLEMTGDSKGASGPVGESPDERQQDKRGAGPVFKVRGGLGRAHFGGPSLLSEEGSKGVENPLGLLAGDNRAAATVPLEWFEPSEAWNSGTDEVLQAEATRYSSSPSPLVSRGVRAFSSSISCRKRAVNGSRRRGCGSVIEMVGVDGDISPLNMVLADGRDEAACSGEEMAMVLVGEASIDESNPLRQPVGGAESVEEWKSSCLAQFSDFLGMPTTGCEEEILTMLKKWIMRKDQKNQRFGAKRVKVETSKSVRELKRLECSINFKSSGHGRALFRESGGRPKSKECRLVWFGPWGWANPWSGELLILGVWQEGVYGPAIGRLREDFWEELGTIRGLWQDPWCLGGDFNVIRFLGERNSISRLSSAMRRFSEIIEDLELRDFPLQEGSFTWRGGLNNQTQSRLDRFIVSKDWECYFSGAVQSLLPRIVSDHCPILVDCGGTRKGPSPFREVFGNVNVRKESALKQMMFWDSIEGDRVLTTEEQNFRKQALEEYEKWVIMEETSWRQKSRELWLREGDKNTGYFHKMANAHKRVNSMVKIKINGAWVSEDRDIKEGVVQAFHSLLSETDEWRPRCNGLQVGVLEGEAAILLEAPFSEEEVFGALSDLNGDKAPGPDGFTMAFWQFSWSFLKEEVMGFFKDFHDQGKFVKSINASFLVLIPKKGGVEDLKDFRPISLVGSLYKVLANRLKKVMGKLVSKSQNAFVEGRQILDVSLIANEAIHLMQKSGGRGILCKLDIEKAYNHVNWSFLLWLMEMMGFGAKWISWIQWCIGTVSFSVLINGTSLGFFKSSKGLRQGDPLSPYLFVIVMEALSCLLKRAKEGGFCGVGNSVVEEGREWRSLICSMSGLKVNLDKSEIIAVGRVENVEEVALEFGCKVSKLPSSYLGLPLGARFKEVATWDEVEERLRKRLSTWKRQYISKEGRMTLIWSTLSNMPIYCMSLFQMPRSVSSRLERIQRDFLWGGGALERKPHLVDWSIICLDKRKGGLGVRSLALLNKALLCKWSWRFAVEREALWRQVISAKYGEEEGGWRSCVVRGSYGVGLWKAIRRGWEALGNNLVYSVGNGRRVRFWKDKCHSGGGVWAPRFSRRINDWEVIEVERLLLRLQGRRVYSDVEDEVIWTKAKDGRFSIKSLYKALDPERREEFPASIIWNSLVPPRKFMELTFLPLWSFVGAPLFNKRGVIGVGRALCGKGKEESVAFSSLVPFLDCLEGKKQ</sequence>
<dbReference type="InterPro" id="IPR025558">
    <property type="entry name" value="DUF4283"/>
</dbReference>
<dbReference type="Gene3D" id="3.60.10.10">
    <property type="entry name" value="Endonuclease/exonuclease/phosphatase"/>
    <property type="match status" value="1"/>
</dbReference>
<feature type="compositionally biased region" description="Basic and acidic residues" evidence="1">
    <location>
        <begin position="459"/>
        <end position="468"/>
    </location>
</feature>
<evidence type="ECO:0000256" key="1">
    <source>
        <dbReference type="SAM" id="MobiDB-lite"/>
    </source>
</evidence>
<dbReference type="InterPro" id="IPR036691">
    <property type="entry name" value="Endo/exonu/phosph_ase_sf"/>
</dbReference>
<dbReference type="InterPro" id="IPR043502">
    <property type="entry name" value="DNA/RNA_pol_sf"/>
</dbReference>
<dbReference type="SUPFAM" id="SSF56219">
    <property type="entry name" value="DNase I-like"/>
    <property type="match status" value="1"/>
</dbReference>
<dbReference type="Proteomes" id="UP000288805">
    <property type="component" value="Unassembled WGS sequence"/>
</dbReference>
<protein>
    <submittedName>
        <fullName evidence="3">Transposon TX1 uncharacterized 149 kDa protein</fullName>
    </submittedName>
</protein>
<proteinExistence type="predicted"/>
<gene>
    <name evidence="3" type="primary">YTX2_383</name>
    <name evidence="3" type="ORF">CK203_097513</name>
</gene>
<dbReference type="PROSITE" id="PS50878">
    <property type="entry name" value="RT_POL"/>
    <property type="match status" value="1"/>
</dbReference>
<organism evidence="3 4">
    <name type="scientific">Vitis vinifera</name>
    <name type="common">Grape</name>
    <dbReference type="NCBI Taxonomy" id="29760"/>
    <lineage>
        <taxon>Eukaryota</taxon>
        <taxon>Viridiplantae</taxon>
        <taxon>Streptophyta</taxon>
        <taxon>Embryophyta</taxon>
        <taxon>Tracheophyta</taxon>
        <taxon>Spermatophyta</taxon>
        <taxon>Magnoliopsida</taxon>
        <taxon>eudicotyledons</taxon>
        <taxon>Gunneridae</taxon>
        <taxon>Pentapetalae</taxon>
        <taxon>rosids</taxon>
        <taxon>Vitales</taxon>
        <taxon>Vitaceae</taxon>
        <taxon>Viteae</taxon>
        <taxon>Vitis</taxon>
    </lineage>
</organism>
<comment type="caution">
    <text evidence="3">The sequence shown here is derived from an EMBL/GenBank/DDBJ whole genome shotgun (WGS) entry which is preliminary data.</text>
</comment>
<dbReference type="PANTHER" id="PTHR33116:SF78">
    <property type="entry name" value="OS12G0587133 PROTEIN"/>
    <property type="match status" value="1"/>
</dbReference>
<dbReference type="CDD" id="cd01650">
    <property type="entry name" value="RT_nLTR_like"/>
    <property type="match status" value="1"/>
</dbReference>
<dbReference type="Pfam" id="PF14111">
    <property type="entry name" value="DUF4283"/>
    <property type="match status" value="1"/>
</dbReference>
<dbReference type="PANTHER" id="PTHR33116">
    <property type="entry name" value="REVERSE TRANSCRIPTASE ZINC-BINDING DOMAIN-CONTAINING PROTEIN-RELATED-RELATED"/>
    <property type="match status" value="1"/>
</dbReference>